<keyword evidence="2" id="KW-0349">Heme</keyword>
<dbReference type="InterPro" id="IPR001486">
    <property type="entry name" value="Hemoglobin_trunc"/>
</dbReference>
<dbReference type="Gene3D" id="1.10.490.10">
    <property type="entry name" value="Globins"/>
    <property type="match status" value="1"/>
</dbReference>
<organism evidence="5 6">
    <name type="scientific">Mucilaginibacter terrenus</name>
    <dbReference type="NCBI Taxonomy" id="2482727"/>
    <lineage>
        <taxon>Bacteria</taxon>
        <taxon>Pseudomonadati</taxon>
        <taxon>Bacteroidota</taxon>
        <taxon>Sphingobacteriia</taxon>
        <taxon>Sphingobacteriales</taxon>
        <taxon>Sphingobacteriaceae</taxon>
        <taxon>Mucilaginibacter</taxon>
    </lineage>
</organism>
<dbReference type="CDD" id="cd08916">
    <property type="entry name" value="TrHb3_P"/>
    <property type="match status" value="1"/>
</dbReference>
<dbReference type="AlphaFoldDB" id="A0A3E2NVU6"/>
<evidence type="ECO:0000313" key="6">
    <source>
        <dbReference type="Proteomes" id="UP000260823"/>
    </source>
</evidence>
<dbReference type="Pfam" id="PF01152">
    <property type="entry name" value="Bac_globin"/>
    <property type="match status" value="1"/>
</dbReference>
<dbReference type="Proteomes" id="UP000260823">
    <property type="component" value="Unassembled WGS sequence"/>
</dbReference>
<keyword evidence="4" id="KW-0408">Iron</keyword>
<dbReference type="OrthoDB" id="25954at2"/>
<evidence type="ECO:0000256" key="3">
    <source>
        <dbReference type="ARBA" id="ARBA00022723"/>
    </source>
</evidence>
<evidence type="ECO:0000313" key="5">
    <source>
        <dbReference type="EMBL" id="RFZ85135.1"/>
    </source>
</evidence>
<evidence type="ECO:0000256" key="4">
    <source>
        <dbReference type="ARBA" id="ARBA00023004"/>
    </source>
</evidence>
<dbReference type="SUPFAM" id="SSF46458">
    <property type="entry name" value="Globin-like"/>
    <property type="match status" value="1"/>
</dbReference>
<proteinExistence type="predicted"/>
<dbReference type="RefSeq" id="WP_117382036.1">
    <property type="nucleotide sequence ID" value="NZ_QWDE01000001.1"/>
</dbReference>
<dbReference type="InterPro" id="IPR009050">
    <property type="entry name" value="Globin-like_sf"/>
</dbReference>
<gene>
    <name evidence="5" type="ORF">DYU05_05910</name>
</gene>
<keyword evidence="1" id="KW-0813">Transport</keyword>
<keyword evidence="6" id="KW-1185">Reference proteome</keyword>
<dbReference type="GO" id="GO:0020037">
    <property type="term" value="F:heme binding"/>
    <property type="evidence" value="ECO:0007669"/>
    <property type="project" value="InterPro"/>
</dbReference>
<dbReference type="EMBL" id="QWDE01000001">
    <property type="protein sequence ID" value="RFZ85135.1"/>
    <property type="molecule type" value="Genomic_DNA"/>
</dbReference>
<comment type="caution">
    <text evidence="5">The sequence shown here is derived from an EMBL/GenBank/DDBJ whole genome shotgun (WGS) entry which is preliminary data.</text>
</comment>
<protein>
    <submittedName>
        <fullName evidence="5">Group III truncated hemoglobin</fullName>
    </submittedName>
</protein>
<evidence type="ECO:0000256" key="2">
    <source>
        <dbReference type="ARBA" id="ARBA00022617"/>
    </source>
</evidence>
<dbReference type="GO" id="GO:0019825">
    <property type="term" value="F:oxygen binding"/>
    <property type="evidence" value="ECO:0007669"/>
    <property type="project" value="InterPro"/>
</dbReference>
<keyword evidence="3" id="KW-0479">Metal-binding</keyword>
<accession>A0A3E2NVU6</accession>
<sequence length="127" mass="14601">MEDIQDLASIRIMVDDFYTRVRKDELLGPVFSSVITGDWQPHLNQMYDFWNAALFGVPGFRGSPFIKHAPLPIGTEHFIRWIKLFNQTIDGHFQGQVAATAKNKAELMSVLFQNKLQYAKGQKKIIF</sequence>
<evidence type="ECO:0000256" key="1">
    <source>
        <dbReference type="ARBA" id="ARBA00022448"/>
    </source>
</evidence>
<dbReference type="InterPro" id="IPR012292">
    <property type="entry name" value="Globin/Proto"/>
</dbReference>
<reference evidence="5 6" key="1">
    <citation type="submission" date="2018-08" db="EMBL/GenBank/DDBJ databases">
        <title>Mucilaginibacter terrae sp. nov., isolated from manganese diggings.</title>
        <authorList>
            <person name="Huang Y."/>
            <person name="Zhou Z."/>
        </authorList>
    </citation>
    <scope>NUCLEOTIDE SEQUENCE [LARGE SCALE GENOMIC DNA]</scope>
    <source>
        <strain evidence="5 6">ZH6</strain>
    </source>
</reference>
<name>A0A3E2NVU6_9SPHI</name>
<dbReference type="GO" id="GO:0046872">
    <property type="term" value="F:metal ion binding"/>
    <property type="evidence" value="ECO:0007669"/>
    <property type="project" value="UniProtKB-KW"/>
</dbReference>